<evidence type="ECO:0000256" key="2">
    <source>
        <dbReference type="ARBA" id="ARBA00012943"/>
    </source>
</evidence>
<evidence type="ECO:0000256" key="4">
    <source>
        <dbReference type="ARBA" id="ARBA00022857"/>
    </source>
</evidence>
<evidence type="ECO:0000313" key="13">
    <source>
        <dbReference type="Proteomes" id="UP000256485"/>
    </source>
</evidence>
<dbReference type="GO" id="GO:0016020">
    <property type="term" value="C:membrane"/>
    <property type="evidence" value="ECO:0007669"/>
    <property type="project" value="UniProtKB-SubCell"/>
</dbReference>
<evidence type="ECO:0000256" key="9">
    <source>
        <dbReference type="ARBA" id="ARBA00048202"/>
    </source>
</evidence>
<dbReference type="Proteomes" id="UP000256485">
    <property type="component" value="Unassembled WGS sequence"/>
</dbReference>
<gene>
    <name evidence="12" type="ORF">DFJ64_2213</name>
</gene>
<proteinExistence type="predicted"/>
<evidence type="ECO:0000313" key="12">
    <source>
        <dbReference type="EMBL" id="REF36784.1"/>
    </source>
</evidence>
<comment type="caution">
    <text evidence="12">The sequence shown here is derived from an EMBL/GenBank/DDBJ whole genome shotgun (WGS) entry which is preliminary data.</text>
</comment>
<comment type="catalytic activity">
    <reaction evidence="9">
        <text>NAD(+) + NADPH + H(+)(in) = NADH + NADP(+) + H(+)(out)</text>
        <dbReference type="Rhea" id="RHEA:47992"/>
        <dbReference type="ChEBI" id="CHEBI:15378"/>
        <dbReference type="ChEBI" id="CHEBI:57540"/>
        <dbReference type="ChEBI" id="CHEBI:57783"/>
        <dbReference type="ChEBI" id="CHEBI:57945"/>
        <dbReference type="ChEBI" id="CHEBI:58349"/>
        <dbReference type="EC" id="7.1.1.1"/>
    </reaction>
</comment>
<sequence length="461" mass="46299">MGESGSTMGEVVTPTWAQVGYVIATICLILALRGLSSPRTARAGNLVGAAGALLALVLVFLTARLDHLLPILCALGLGGLVGVAAARKVTLTAVPGLVAVLNGVGSAAVVLVALARVTSGGLASALAAFAVVAGAVSVAGSAVSVAKLSDLLPARPIVVPRAPWVYGGTVLAALAAAVVLALTGATPVGVLLALLGLAVGVLLVLPVSGSDVAVVISLLTAVTGLAVAASGYLLDSVLLLVAGILVGAAGLVLTRRMARTMGRRLSTILVGALAGPPTLARDGTRPMKTVGPEDVAALLGYASRVVLVPGYGLAVAQAQHALRDLADVLTSRGVEVRYAVHPVAGRMPGHMNVLLAEADVPYDQLADLDRANSEFPSADVALVVGANDVVNPAARRPYGSPLAGMAILDVDRAASVVVLKRSRGLGYAGVENELFYDPKTSVLFGDAKESLTRLVAALRSL</sequence>
<feature type="transmembrane region" description="Helical" evidence="10">
    <location>
        <begin position="15"/>
        <end position="32"/>
    </location>
</feature>
<dbReference type="SUPFAM" id="SSF52467">
    <property type="entry name" value="DHS-like NAD/FAD-binding domain"/>
    <property type="match status" value="1"/>
</dbReference>
<reference evidence="12 13" key="1">
    <citation type="submission" date="2018-08" db="EMBL/GenBank/DDBJ databases">
        <title>Sequencing the genomes of 1000 actinobacteria strains.</title>
        <authorList>
            <person name="Klenk H.-P."/>
        </authorList>
    </citation>
    <scope>NUCLEOTIDE SEQUENCE [LARGE SCALE GENOMIC DNA]</scope>
    <source>
        <strain evidence="12 13">DSM 22891</strain>
    </source>
</reference>
<feature type="transmembrane region" description="Helical" evidence="10">
    <location>
        <begin position="44"/>
        <end position="62"/>
    </location>
</feature>
<evidence type="ECO:0000256" key="1">
    <source>
        <dbReference type="ARBA" id="ARBA00004141"/>
    </source>
</evidence>
<evidence type="ECO:0000259" key="11">
    <source>
        <dbReference type="Pfam" id="PF02233"/>
    </source>
</evidence>
<dbReference type="EMBL" id="QTUC01000001">
    <property type="protein sequence ID" value="REF36784.1"/>
    <property type="molecule type" value="Genomic_DNA"/>
</dbReference>
<organism evidence="12 13">
    <name type="scientific">Thermasporomyces composti</name>
    <dbReference type="NCBI Taxonomy" id="696763"/>
    <lineage>
        <taxon>Bacteria</taxon>
        <taxon>Bacillati</taxon>
        <taxon>Actinomycetota</taxon>
        <taxon>Actinomycetes</taxon>
        <taxon>Propionibacteriales</taxon>
        <taxon>Nocardioidaceae</taxon>
        <taxon>Thermasporomyces</taxon>
    </lineage>
</organism>
<keyword evidence="4" id="KW-0521">NADP</keyword>
<keyword evidence="13" id="KW-1185">Reference proteome</keyword>
<evidence type="ECO:0000256" key="10">
    <source>
        <dbReference type="SAM" id="Phobius"/>
    </source>
</evidence>
<evidence type="ECO:0000256" key="3">
    <source>
        <dbReference type="ARBA" id="ARBA00022692"/>
    </source>
</evidence>
<dbReference type="Gene3D" id="3.40.50.1220">
    <property type="entry name" value="TPP-binding domain"/>
    <property type="match status" value="1"/>
</dbReference>
<comment type="subcellular location">
    <subcellularLocation>
        <location evidence="1">Membrane</location>
        <topology evidence="1">Multi-pass membrane protein</topology>
    </subcellularLocation>
</comment>
<dbReference type="PANTHER" id="PTHR44758:SF1">
    <property type="entry name" value="NAD(P) TRANSHYDROGENASE SUBUNIT BETA"/>
    <property type="match status" value="1"/>
</dbReference>
<name>A0A3D9VF61_THECX</name>
<dbReference type="Pfam" id="PF02233">
    <property type="entry name" value="PNTB"/>
    <property type="match status" value="1"/>
</dbReference>
<evidence type="ECO:0000256" key="5">
    <source>
        <dbReference type="ARBA" id="ARBA00022967"/>
    </source>
</evidence>
<dbReference type="AlphaFoldDB" id="A0A3D9VF61"/>
<feature type="transmembrane region" description="Helical" evidence="10">
    <location>
        <begin position="164"/>
        <end position="182"/>
    </location>
</feature>
<dbReference type="InterPro" id="IPR029035">
    <property type="entry name" value="DHS-like_NAD/FAD-binding_dom"/>
</dbReference>
<dbReference type="GO" id="GO:0008750">
    <property type="term" value="F:proton-translocating NAD(P)+ transhydrogenase activity"/>
    <property type="evidence" value="ECO:0007669"/>
    <property type="project" value="UniProtKB-EC"/>
</dbReference>
<keyword evidence="3 10" id="KW-0812">Transmembrane</keyword>
<dbReference type="InterPro" id="IPR034300">
    <property type="entry name" value="PNTB-like"/>
</dbReference>
<feature type="transmembrane region" description="Helical" evidence="10">
    <location>
        <begin position="121"/>
        <end position="143"/>
    </location>
</feature>
<feature type="transmembrane region" description="Helical" evidence="10">
    <location>
        <begin position="68"/>
        <end position="86"/>
    </location>
</feature>
<feature type="transmembrane region" description="Helical" evidence="10">
    <location>
        <begin position="93"/>
        <end position="115"/>
    </location>
</feature>
<keyword evidence="6 10" id="KW-1133">Transmembrane helix</keyword>
<feature type="transmembrane region" description="Helical" evidence="10">
    <location>
        <begin position="188"/>
        <end position="205"/>
    </location>
</feature>
<evidence type="ECO:0000256" key="8">
    <source>
        <dbReference type="ARBA" id="ARBA00023136"/>
    </source>
</evidence>
<dbReference type="PANTHER" id="PTHR44758">
    <property type="entry name" value="NAD(P) TRANSHYDROGENASE SUBUNIT BETA"/>
    <property type="match status" value="1"/>
</dbReference>
<feature type="transmembrane region" description="Helical" evidence="10">
    <location>
        <begin position="212"/>
        <end position="231"/>
    </location>
</feature>
<accession>A0A3D9VF61</accession>
<evidence type="ECO:0000256" key="7">
    <source>
        <dbReference type="ARBA" id="ARBA00023027"/>
    </source>
</evidence>
<keyword evidence="7" id="KW-0520">NAD</keyword>
<keyword evidence="8 10" id="KW-0472">Membrane</keyword>
<evidence type="ECO:0000256" key="6">
    <source>
        <dbReference type="ARBA" id="ARBA00022989"/>
    </source>
</evidence>
<protein>
    <recommendedName>
        <fullName evidence="2">proton-translocating NAD(P)(+) transhydrogenase</fullName>
        <ecNumber evidence="2">7.1.1.1</ecNumber>
    </recommendedName>
</protein>
<feature type="domain" description="NADP transhydrogenase beta-like" evidence="11">
    <location>
        <begin position="18"/>
        <end position="456"/>
    </location>
</feature>
<feature type="transmembrane region" description="Helical" evidence="10">
    <location>
        <begin position="237"/>
        <end position="254"/>
    </location>
</feature>
<keyword evidence="5" id="KW-1278">Translocase</keyword>
<dbReference type="EC" id="7.1.1.1" evidence="2"/>
<dbReference type="RefSeq" id="WP_245941065.1">
    <property type="nucleotide sequence ID" value="NZ_QTUC01000001.1"/>
</dbReference>